<dbReference type="SUPFAM" id="SSF48592">
    <property type="entry name" value="GroEL equatorial domain-like"/>
    <property type="match status" value="1"/>
</dbReference>
<accession>A0AAV9IB06</accession>
<keyword evidence="4" id="KW-0175">Coiled coil</keyword>
<dbReference type="AlphaFoldDB" id="A0AAV9IB06"/>
<dbReference type="GO" id="GO:0042026">
    <property type="term" value="P:protein refolding"/>
    <property type="evidence" value="ECO:0007669"/>
    <property type="project" value="InterPro"/>
</dbReference>
<comment type="caution">
    <text evidence="6">The sequence shown here is derived from an EMBL/GenBank/DDBJ whole genome shotgun (WGS) entry which is preliminary data.</text>
</comment>
<dbReference type="GO" id="GO:0140662">
    <property type="term" value="F:ATP-dependent protein folding chaperone"/>
    <property type="evidence" value="ECO:0007669"/>
    <property type="project" value="InterPro"/>
</dbReference>
<dbReference type="NCBIfam" id="NF000592">
    <property type="entry name" value="PRK00013.1"/>
    <property type="match status" value="1"/>
</dbReference>
<reference evidence="6 7" key="1">
    <citation type="submission" date="2022-07" db="EMBL/GenBank/DDBJ databases">
        <title>Genome-wide signatures of adaptation to extreme environments.</title>
        <authorList>
            <person name="Cho C.H."/>
            <person name="Yoon H.S."/>
        </authorList>
    </citation>
    <scope>NUCLEOTIDE SEQUENCE [LARGE SCALE GENOMIC DNA]</scope>
    <source>
        <strain evidence="6 7">108.79 E11</strain>
    </source>
</reference>
<keyword evidence="2" id="KW-0143">Chaperone</keyword>
<evidence type="ECO:0008006" key="8">
    <source>
        <dbReference type="Google" id="ProtNLM"/>
    </source>
</evidence>
<protein>
    <recommendedName>
        <fullName evidence="8">Chaperonin GroEL</fullName>
    </recommendedName>
</protein>
<organism evidence="6 7">
    <name type="scientific">Galdieria yellowstonensis</name>
    <dbReference type="NCBI Taxonomy" id="3028027"/>
    <lineage>
        <taxon>Eukaryota</taxon>
        <taxon>Rhodophyta</taxon>
        <taxon>Bangiophyceae</taxon>
        <taxon>Galdieriales</taxon>
        <taxon>Galdieriaceae</taxon>
        <taxon>Galdieria</taxon>
    </lineage>
</organism>
<dbReference type="NCBIfam" id="NF009487">
    <property type="entry name" value="PRK12849.1"/>
    <property type="match status" value="1"/>
</dbReference>
<dbReference type="SUPFAM" id="SSF54849">
    <property type="entry name" value="GroEL-intermediate domain like"/>
    <property type="match status" value="1"/>
</dbReference>
<evidence type="ECO:0000313" key="6">
    <source>
        <dbReference type="EMBL" id="KAK4524519.1"/>
    </source>
</evidence>
<dbReference type="Gene3D" id="1.10.560.10">
    <property type="entry name" value="GroEL-like equatorial domain"/>
    <property type="match status" value="1"/>
</dbReference>
<dbReference type="Gene3D" id="3.50.7.10">
    <property type="entry name" value="GroEL"/>
    <property type="match status" value="1"/>
</dbReference>
<dbReference type="NCBIfam" id="TIGR02348">
    <property type="entry name" value="GroEL"/>
    <property type="match status" value="1"/>
</dbReference>
<feature type="coiled-coil region" evidence="4">
    <location>
        <begin position="418"/>
        <end position="445"/>
    </location>
</feature>
<dbReference type="NCBIfam" id="NF009489">
    <property type="entry name" value="PRK12851.1"/>
    <property type="match status" value="1"/>
</dbReference>
<dbReference type="Pfam" id="PF00118">
    <property type="entry name" value="Cpn60_TCP1"/>
    <property type="match status" value="1"/>
</dbReference>
<gene>
    <name evidence="6" type="ORF">GAYE_SCF04G2420</name>
</gene>
<dbReference type="CDD" id="cd03344">
    <property type="entry name" value="GroEL"/>
    <property type="match status" value="1"/>
</dbReference>
<dbReference type="InterPro" id="IPR002423">
    <property type="entry name" value="Cpn60/GroEL/TCP-1"/>
</dbReference>
<evidence type="ECO:0000256" key="4">
    <source>
        <dbReference type="SAM" id="Coils"/>
    </source>
</evidence>
<dbReference type="EMBL" id="JANCYU010000024">
    <property type="protein sequence ID" value="KAK4524519.1"/>
    <property type="molecule type" value="Genomic_DNA"/>
</dbReference>
<dbReference type="SUPFAM" id="SSF52029">
    <property type="entry name" value="GroEL apical domain-like"/>
    <property type="match status" value="1"/>
</dbReference>
<evidence type="ECO:0000256" key="3">
    <source>
        <dbReference type="RuleBase" id="RU000418"/>
    </source>
</evidence>
<dbReference type="NCBIfam" id="NF009488">
    <property type="entry name" value="PRK12850.1"/>
    <property type="match status" value="1"/>
</dbReference>
<evidence type="ECO:0000313" key="7">
    <source>
        <dbReference type="Proteomes" id="UP001300502"/>
    </source>
</evidence>
<dbReference type="InterPro" id="IPR027413">
    <property type="entry name" value="GROEL-like_equatorial_sf"/>
</dbReference>
<evidence type="ECO:0000256" key="1">
    <source>
        <dbReference type="ARBA" id="ARBA00006607"/>
    </source>
</evidence>
<dbReference type="Gene3D" id="3.30.260.10">
    <property type="entry name" value="TCP-1-like chaperonin intermediate domain"/>
    <property type="match status" value="1"/>
</dbReference>
<dbReference type="HAMAP" id="MF_00600">
    <property type="entry name" value="CH60"/>
    <property type="match status" value="1"/>
</dbReference>
<feature type="region of interest" description="Disordered" evidence="5">
    <location>
        <begin position="609"/>
        <end position="628"/>
    </location>
</feature>
<comment type="similarity">
    <text evidence="1 3">Belongs to the chaperonin (HSP60) family.</text>
</comment>
<dbReference type="InterPro" id="IPR027409">
    <property type="entry name" value="GroEL-like_apical_dom_sf"/>
</dbReference>
<dbReference type="FunFam" id="3.50.7.10:FF:000001">
    <property type="entry name" value="60 kDa chaperonin"/>
    <property type="match status" value="1"/>
</dbReference>
<name>A0AAV9IB06_9RHOD</name>
<dbReference type="PRINTS" id="PR00298">
    <property type="entry name" value="CHAPERONIN60"/>
</dbReference>
<evidence type="ECO:0000256" key="2">
    <source>
        <dbReference type="ARBA" id="ARBA00023186"/>
    </source>
</evidence>
<dbReference type="PANTHER" id="PTHR45633">
    <property type="entry name" value="60 KDA HEAT SHOCK PROTEIN, MITOCHONDRIAL"/>
    <property type="match status" value="1"/>
</dbReference>
<evidence type="ECO:0000256" key="5">
    <source>
        <dbReference type="SAM" id="MobiDB-lite"/>
    </source>
</evidence>
<dbReference type="GO" id="GO:0005524">
    <property type="term" value="F:ATP binding"/>
    <property type="evidence" value="ECO:0007669"/>
    <property type="project" value="InterPro"/>
</dbReference>
<proteinExistence type="inferred from homology"/>
<dbReference type="Proteomes" id="UP001300502">
    <property type="component" value="Unassembled WGS sequence"/>
</dbReference>
<dbReference type="InterPro" id="IPR027410">
    <property type="entry name" value="TCP-1-like_intermed_sf"/>
</dbReference>
<sequence length="628" mass="67857">MKTGFVTIGGYGTSNTSVVSKRHHCSCLCSSSRQHKYFYRAAVDVDRTRLGGKASSFFSTTVENKSTKQDVKCRPLQVFMGPKQIVFKEDSRNALARGINAVADAVRITLGPKGRNVVLERSYGAPQVVNDGVTIARDISLSDPLENTGARLVVEVASKTDQKAGDGTTTSAVLTQAIVNQGLKIVSSGANAMSVRRGITKTAEYIVSEIRKVAKPLRGQEDIRAIATIASGGDQTIGSNIAEAYARVGENGSTTVEESQSLMDEVEVTEGMELDRGFISPYFVKDQERQVAELTRPRVLVTDSKLSVVQELVPLLESLVKSKEPLLIICEDLTGEALSTLVVNKMRGVLDVAAIKAPGFGDRRKAYLQDIAILTGATYVTEELGITLDQVTVDMLGRAERVVVGKELTTIISTGEHQEEVKKRIAQIRKEIEDTDSQFDREKGEERIARLGGGIARIKVGAATETELKDKKLRYEDALNSTKCALEEGIVPGGGTTLAFLAQKVPEFEKTLSDEDERLGAQIVGRALEAPLVQIATNAGKEGYVVLNEVRKKELGWGWNAATDEYVNFYDAGIVDPAKVVCWALENAASIASMVLTTEALVVEIPEKKKNTSSGGDGMGDLPGESYM</sequence>
<dbReference type="InterPro" id="IPR001844">
    <property type="entry name" value="Cpn60/GroEL"/>
</dbReference>
<keyword evidence="7" id="KW-1185">Reference proteome</keyword>